<evidence type="ECO:0000256" key="3">
    <source>
        <dbReference type="ARBA" id="ARBA00022833"/>
    </source>
</evidence>
<proteinExistence type="predicted"/>
<dbReference type="GO" id="GO:0008270">
    <property type="term" value="F:zinc ion binding"/>
    <property type="evidence" value="ECO:0007669"/>
    <property type="project" value="UniProtKB-KW"/>
</dbReference>
<evidence type="ECO:0000256" key="4">
    <source>
        <dbReference type="PROSITE-ProRule" id="PRU00134"/>
    </source>
</evidence>
<dbReference type="Pfam" id="PF01753">
    <property type="entry name" value="zf-MYND"/>
    <property type="match status" value="1"/>
</dbReference>
<dbReference type="EMBL" id="KV417538">
    <property type="protein sequence ID" value="KZP22640.1"/>
    <property type="molecule type" value="Genomic_DNA"/>
</dbReference>
<sequence length="578" mass="64448">MQADNFIHETMQLEQLFDRVSSPITPPISKLQAALHRYLSASALPGRKAIPSGTDERAVRLAILALSIITGCQDHFRRNDKLDPCFLNAWPGIWTWLHFLYEQCCRRARYGDNTKIQALVTIATSLGSMSLSKSLQRKVQSTPGVVTMLTRLWRDEGRYSKLIERAHASNLDCVSHPFTGSLKDLLTADDLPPNCIPDVVAASGGAKAAATSAIQHLQAVLAEKPARFLIIYNHISLISQLSARTAPEILYAMLPQGMTVLLVKTFLWLEKKSPGAPEDKDTIYKCMSACIRTLITAMQATSGPSLIVQALDAGLLPAVLTSASKKDHSPERIFLDCSSILFNVLSMHLVYRDVIRSTARSLTRVEQLKIEDNLGGSIKAAWTEFKTLAHKRIYMKELFDEGDDEPQIRCDQGNCHALIDHEDLLRCSGCSTAFYCGRDCQRMHWPSHKTMCQQTLRILRGSGGMDTSMNSKCTRFIHYMVMDDFNRGRGSFDYSPAQHSPSKFVINMDYTQVPLEITIVPIGELRNIDQPMETAIETALKSNGTGRGGDLLFTLYGGIRRAFTEKERREKGESTVSK</sequence>
<evidence type="ECO:0000259" key="5">
    <source>
        <dbReference type="PROSITE" id="PS50865"/>
    </source>
</evidence>
<dbReference type="PROSITE" id="PS50865">
    <property type="entry name" value="ZF_MYND_2"/>
    <property type="match status" value="1"/>
</dbReference>
<dbReference type="Proteomes" id="UP000076532">
    <property type="component" value="Unassembled WGS sequence"/>
</dbReference>
<dbReference type="Gene3D" id="6.10.140.2220">
    <property type="match status" value="1"/>
</dbReference>
<evidence type="ECO:0000313" key="6">
    <source>
        <dbReference type="EMBL" id="KZP22640.1"/>
    </source>
</evidence>
<dbReference type="SUPFAM" id="SSF144232">
    <property type="entry name" value="HIT/MYND zinc finger-like"/>
    <property type="match status" value="1"/>
</dbReference>
<evidence type="ECO:0000256" key="1">
    <source>
        <dbReference type="ARBA" id="ARBA00022723"/>
    </source>
</evidence>
<dbReference type="AlphaFoldDB" id="A0A166L6Y3"/>
<feature type="domain" description="MYND-type" evidence="5">
    <location>
        <begin position="415"/>
        <end position="452"/>
    </location>
</feature>
<gene>
    <name evidence="6" type="ORF">FIBSPDRAFT_931037</name>
</gene>
<dbReference type="OrthoDB" id="2881796at2759"/>
<evidence type="ECO:0000313" key="7">
    <source>
        <dbReference type="Proteomes" id="UP000076532"/>
    </source>
</evidence>
<organism evidence="6 7">
    <name type="scientific">Athelia psychrophila</name>
    <dbReference type="NCBI Taxonomy" id="1759441"/>
    <lineage>
        <taxon>Eukaryota</taxon>
        <taxon>Fungi</taxon>
        <taxon>Dikarya</taxon>
        <taxon>Basidiomycota</taxon>
        <taxon>Agaricomycotina</taxon>
        <taxon>Agaricomycetes</taxon>
        <taxon>Agaricomycetidae</taxon>
        <taxon>Atheliales</taxon>
        <taxon>Atheliaceae</taxon>
        <taxon>Athelia</taxon>
    </lineage>
</organism>
<protein>
    <recommendedName>
        <fullName evidence="5">MYND-type domain-containing protein</fullName>
    </recommendedName>
</protein>
<keyword evidence="3" id="KW-0862">Zinc</keyword>
<dbReference type="STRING" id="436010.A0A166L6Y3"/>
<reference evidence="6 7" key="1">
    <citation type="journal article" date="2016" name="Mol. Biol. Evol.">
        <title>Comparative Genomics of Early-Diverging Mushroom-Forming Fungi Provides Insights into the Origins of Lignocellulose Decay Capabilities.</title>
        <authorList>
            <person name="Nagy L.G."/>
            <person name="Riley R."/>
            <person name="Tritt A."/>
            <person name="Adam C."/>
            <person name="Daum C."/>
            <person name="Floudas D."/>
            <person name="Sun H."/>
            <person name="Yadav J.S."/>
            <person name="Pangilinan J."/>
            <person name="Larsson K.H."/>
            <person name="Matsuura K."/>
            <person name="Barry K."/>
            <person name="Labutti K."/>
            <person name="Kuo R."/>
            <person name="Ohm R.A."/>
            <person name="Bhattacharya S.S."/>
            <person name="Shirouzu T."/>
            <person name="Yoshinaga Y."/>
            <person name="Martin F.M."/>
            <person name="Grigoriev I.V."/>
            <person name="Hibbett D.S."/>
        </authorList>
    </citation>
    <scope>NUCLEOTIDE SEQUENCE [LARGE SCALE GENOMIC DNA]</scope>
    <source>
        <strain evidence="6 7">CBS 109695</strain>
    </source>
</reference>
<keyword evidence="1" id="KW-0479">Metal-binding</keyword>
<evidence type="ECO:0000256" key="2">
    <source>
        <dbReference type="ARBA" id="ARBA00022771"/>
    </source>
</evidence>
<dbReference type="InterPro" id="IPR002893">
    <property type="entry name" value="Znf_MYND"/>
</dbReference>
<keyword evidence="7" id="KW-1185">Reference proteome</keyword>
<name>A0A166L6Y3_9AGAM</name>
<keyword evidence="2 4" id="KW-0863">Zinc-finger</keyword>
<accession>A0A166L6Y3</accession>